<evidence type="ECO:0000313" key="18">
    <source>
        <dbReference type="Proteomes" id="UP000014760"/>
    </source>
</evidence>
<dbReference type="GO" id="GO:0005911">
    <property type="term" value="C:cell-cell junction"/>
    <property type="evidence" value="ECO:0007669"/>
    <property type="project" value="TreeGrafter"/>
</dbReference>
<dbReference type="CDD" id="cd11304">
    <property type="entry name" value="Cadherin_repeat"/>
    <property type="match status" value="13"/>
</dbReference>
<dbReference type="GO" id="GO:0005886">
    <property type="term" value="C:plasma membrane"/>
    <property type="evidence" value="ECO:0007669"/>
    <property type="project" value="UniProtKB-SubCell"/>
</dbReference>
<feature type="domain" description="Cadherin" evidence="15">
    <location>
        <begin position="799"/>
        <end position="917"/>
    </location>
</feature>
<dbReference type="FunCoup" id="R7U9E8">
    <property type="interactions" value="174"/>
</dbReference>
<dbReference type="EMBL" id="KB303777">
    <property type="protein sequence ID" value="ELU02771.1"/>
    <property type="molecule type" value="Genomic_DNA"/>
</dbReference>
<keyword evidence="9 13" id="KW-0472">Membrane</keyword>
<dbReference type="InterPro" id="IPR018528">
    <property type="entry name" value="Preph_deHydtase_CS"/>
</dbReference>
<feature type="domain" description="Cadherin" evidence="15">
    <location>
        <begin position="691"/>
        <end position="798"/>
    </location>
</feature>
<dbReference type="FunFam" id="2.60.40.60:FF:000098">
    <property type="entry name" value="cadherin-23 isoform X1"/>
    <property type="match status" value="1"/>
</dbReference>
<sequence>MRLFGAISLCACFLANVVTGQTITWVDDMDGYTISESVSIGNHVYNLKAETTSGQIQYSIVSEYFELKDSTSGEVHLKRQLDFEDPNQRELSVDVSATAGSSNPNTRTVRVNVVDANDVYPVFADRPDNYETSVSENLSVGTTVFSSVTVSDADGVNGVLTVDCVNPGQEPNPCEIFGFVDKYASSNEWTGDVVLYKPLDYETATKYQLQLSAYDGMNTQRQNFAIKVLDESDLPPVFQGVLTATIPEDLGRGEEVLQVTAVDGDKGADREIRYSLTSNAGNYFTIDEITGVITTVRMLSTDDAILSEGYMYIRVKAAEVISPGVTGNDPTTTTEAQITVTISDKNDNAPIFTPQTYTASLEEESTKGTPLLGLSMTVTDKDQGSNADFELTLLNFNDIFEVQPTFGSKSVVAGLVVKNGDLLDYEGGQHEYKVRVLARETRTAERLSGEAVVTIQITDINDNAPQFAESAYDATVSESALPGTSIITITATDADSGLNGPEGIRYRLTGNGANKFRTNRYTGEVMVAECATPGSGNCLDYEQQNVYVVNFEAWDKFGEDKMSSIKLTIRLIDDNDNSPTFALDEYVRYIDEGQTVPDPELKVQAKDADSGTVITYRIVNGNPSLGNGQNLWQIGEKTGIITATRPIEYGDTIGDTGRFLLTVEASDGSKQVSTLATIYVNDINNHAPVFPADFYEQTIEEGTPPGTSVEKVTATDADSPSSPNGKVQYRIGSGSAEKFVIDQDSGVISVAPGATFDADEQRNYTMIVIADDQGAPQFSSSATVLINIRDINNKLPYFPSAVTRTDVYEDEALGADVIQMSAIDPDAGSVLEYFFVGPISAQDPSGNEVNAANRYDDLFLLDPINGVVRVNQNLDRDKVATWTSVVRVVDTAGEADQTATGTLIINIRERNSGPPEFGNGWTPDDPYIRLRVNEEEDVGTLVTVLRASDPTDAIQRFQLTKDPSGYLTVDATTGALRIARPIDYETDKQFEAEVIVVDSGQPSLTSTATIVVDVNNLNDNSPVFSQGIVTVVDGAVLDRETTPQISISAMAYDSPNNITYRRSISVPIIINLEDTNDHVPTFNPDQYYATLVENQPIDTSVVRVTGRDSDEGPNAELLYFILSGNVNGKFRVNETTGVIYTDNSLDGSAGVYNLTLGVKDRGAATTEMDTASVLITVLEANNGAPIWIKPSSNINSMTVDENMYLGVEVGQVQAVDNDTGSNGIVKYGFMVDGEFVQETDDFKISQTTGMITAKRIFDRETEDSYTLQVVARDSGNPVMESTRFITVYVGDQGDNQPEFPTDSKCCPERVSVSVDENTDLGAIIGIFTAADPDLGENGRVIYSITPSNTPFTINNATGEVTLTKQLNYGVDTRYRLVITAQNPIPSTSNQIDSICRCNNQSSMELDIRITRDKFVPTFAENRFNTCVPIDAEVGKQVYTMRASDPRTGSTNNITYTITSLLNPVTRQEDDLFVIGSKNGSVYTNTPMAPFKDTFFDLYIKASVSIEDLFSQAHLLIWVTEATQEVKLTIEKSLEQVEAEIEQLKALISEKANWGAVCVSDMRYHITDGGTVDTDRTDLYLYVIDGSTKEVLTPDAVRDLLGEEFLRTLGIESITVVDLSTLNNSSMPCVSQEAYTIWDGFNIDPVLWAIIAIILLLLLGLLLLCCLWWCCAHCLEEEDEPLIYEPVITAETVNPLWKQKLYEDQELRMAVTEQDDGEPKEFTIHGTYDNAAFDASDEKVDVVGQTLTDGTAKLTIPGKEITKETREETEFHMTSFTEASVPNGTFALGQRSERTLLNAVSMDAIDAPLVESRPPTRNAMTMTEAGVQYERTPMGAYEATVIGYQEPVRMARVGATLTRPTTPHAASLHAYSAYNGEIDLMPLNDPLAAYDYDDGPRLNQGVQTGPFDEYPFAGQLHTYSASIPEDRRTELSMSPSQLANSWVDEPLDGPYQGEIHLGTLRPPSVGGPPGYHTMEDARFVEYTYDDRNEDLLDAYPKY</sequence>
<dbReference type="GO" id="GO:0007156">
    <property type="term" value="P:homophilic cell adhesion via plasma membrane adhesion molecules"/>
    <property type="evidence" value="ECO:0007669"/>
    <property type="project" value="InterPro"/>
</dbReference>
<feature type="chain" id="PRO_5008787785" description="Cadherin domain-containing protein" evidence="14">
    <location>
        <begin position="21"/>
        <end position="1997"/>
    </location>
</feature>
<keyword evidence="6 10" id="KW-0106">Calcium</keyword>
<keyword evidence="18" id="KW-1185">Reference proteome</keyword>
<proteinExistence type="predicted"/>
<dbReference type="EnsemblMetazoa" id="CapteT215553">
    <property type="protein sequence ID" value="CapteP215553"/>
    <property type="gene ID" value="CapteG215553"/>
</dbReference>
<evidence type="ECO:0000313" key="16">
    <source>
        <dbReference type="EMBL" id="ELU02771.1"/>
    </source>
</evidence>
<dbReference type="PROSITE" id="PS50268">
    <property type="entry name" value="CADHERIN_2"/>
    <property type="match status" value="13"/>
</dbReference>
<evidence type="ECO:0000256" key="13">
    <source>
        <dbReference type="SAM" id="Phobius"/>
    </source>
</evidence>
<feature type="domain" description="Cadherin" evidence="15">
    <location>
        <begin position="126"/>
        <end position="238"/>
    </location>
</feature>
<feature type="domain" description="Cadherin" evidence="15">
    <location>
        <begin position="1037"/>
        <end position="1082"/>
    </location>
</feature>
<dbReference type="OMA" id="HIRREWC"/>
<reference evidence="16 18" key="2">
    <citation type="journal article" date="2013" name="Nature">
        <title>Insights into bilaterian evolution from three spiralian genomes.</title>
        <authorList>
            <person name="Simakov O."/>
            <person name="Marletaz F."/>
            <person name="Cho S.J."/>
            <person name="Edsinger-Gonzales E."/>
            <person name="Havlak P."/>
            <person name="Hellsten U."/>
            <person name="Kuo D.H."/>
            <person name="Larsson T."/>
            <person name="Lv J."/>
            <person name="Arendt D."/>
            <person name="Savage R."/>
            <person name="Osoegawa K."/>
            <person name="de Jong P."/>
            <person name="Grimwood J."/>
            <person name="Chapman J.A."/>
            <person name="Shapiro H."/>
            <person name="Aerts A."/>
            <person name="Otillar R.P."/>
            <person name="Terry A.Y."/>
            <person name="Boore J.L."/>
            <person name="Grigoriev I.V."/>
            <person name="Lindberg D.R."/>
            <person name="Seaver E.C."/>
            <person name="Weisblat D.A."/>
            <person name="Putnam N.H."/>
            <person name="Rokhsar D.S."/>
        </authorList>
    </citation>
    <scope>NUCLEOTIDE SEQUENCE</scope>
    <source>
        <strain evidence="16 18">I ESC-2004</strain>
    </source>
</reference>
<dbReference type="OrthoDB" id="9990384at2759"/>
<dbReference type="PANTHER" id="PTHR24025:SF23">
    <property type="entry name" value="NEURAL-CADHERIN"/>
    <property type="match status" value="1"/>
</dbReference>
<feature type="domain" description="Cadherin" evidence="15">
    <location>
        <begin position="468"/>
        <end position="581"/>
    </location>
</feature>
<dbReference type="EMBL" id="AMQN01008698">
    <property type="status" value="NOT_ANNOTATED_CDS"/>
    <property type="molecule type" value="Genomic_DNA"/>
</dbReference>
<keyword evidence="11" id="KW-0175">Coiled coil</keyword>
<name>R7U9E8_CAPTE</name>
<dbReference type="InterPro" id="IPR002126">
    <property type="entry name" value="Cadherin-like_dom"/>
</dbReference>
<evidence type="ECO:0000256" key="9">
    <source>
        <dbReference type="ARBA" id="ARBA00023136"/>
    </source>
</evidence>
<keyword evidence="3 13" id="KW-0812">Transmembrane</keyword>
<dbReference type="GO" id="GO:0005509">
    <property type="term" value="F:calcium ion binding"/>
    <property type="evidence" value="ECO:0007669"/>
    <property type="project" value="UniProtKB-UniRule"/>
</dbReference>
<evidence type="ECO:0000256" key="4">
    <source>
        <dbReference type="ARBA" id="ARBA00022729"/>
    </source>
</evidence>
<feature type="domain" description="Cadherin" evidence="15">
    <location>
        <begin position="924"/>
        <end position="1024"/>
    </location>
</feature>
<evidence type="ECO:0000256" key="3">
    <source>
        <dbReference type="ARBA" id="ARBA00022692"/>
    </source>
</evidence>
<feature type="domain" description="Cadherin" evidence="15">
    <location>
        <begin position="593"/>
        <end position="690"/>
    </location>
</feature>
<comment type="subcellular location">
    <subcellularLocation>
        <location evidence="1">Cell membrane</location>
        <topology evidence="1">Single-pass type I membrane protein</topology>
    </subcellularLocation>
</comment>
<feature type="transmembrane region" description="Helical" evidence="13">
    <location>
        <begin position="1645"/>
        <end position="1669"/>
    </location>
</feature>
<evidence type="ECO:0000256" key="5">
    <source>
        <dbReference type="ARBA" id="ARBA00022737"/>
    </source>
</evidence>
<dbReference type="InterPro" id="IPR050971">
    <property type="entry name" value="Cadherin-domain_protein"/>
</dbReference>
<dbReference type="STRING" id="283909.R7U9E8"/>
<feature type="domain" description="Cadherin" evidence="15">
    <location>
        <begin position="353"/>
        <end position="467"/>
    </location>
</feature>
<feature type="compositionally biased region" description="Polar residues" evidence="12">
    <location>
        <begin position="716"/>
        <end position="725"/>
    </location>
</feature>
<feature type="coiled-coil region" evidence="11">
    <location>
        <begin position="1526"/>
        <end position="1553"/>
    </location>
</feature>
<evidence type="ECO:0000259" key="15">
    <source>
        <dbReference type="PROSITE" id="PS50268"/>
    </source>
</evidence>
<feature type="signal peptide" evidence="14">
    <location>
        <begin position="1"/>
        <end position="20"/>
    </location>
</feature>
<feature type="domain" description="Cadherin" evidence="15">
    <location>
        <begin position="1083"/>
        <end position="1187"/>
    </location>
</feature>
<evidence type="ECO:0000256" key="8">
    <source>
        <dbReference type="ARBA" id="ARBA00022989"/>
    </source>
</evidence>
<feature type="region of interest" description="Disordered" evidence="12">
    <location>
        <begin position="700"/>
        <end position="725"/>
    </location>
</feature>
<dbReference type="GO" id="GO:0009094">
    <property type="term" value="P:L-phenylalanine biosynthetic process"/>
    <property type="evidence" value="ECO:0007669"/>
    <property type="project" value="InterPro"/>
</dbReference>
<reference evidence="18" key="1">
    <citation type="submission" date="2012-12" db="EMBL/GenBank/DDBJ databases">
        <authorList>
            <person name="Hellsten U."/>
            <person name="Grimwood J."/>
            <person name="Chapman J.A."/>
            <person name="Shapiro H."/>
            <person name="Aerts A."/>
            <person name="Otillar R.P."/>
            <person name="Terry A.Y."/>
            <person name="Boore J.L."/>
            <person name="Simakov O."/>
            <person name="Marletaz F."/>
            <person name="Cho S.-J."/>
            <person name="Edsinger-Gonzales E."/>
            <person name="Havlak P."/>
            <person name="Kuo D.-H."/>
            <person name="Larsson T."/>
            <person name="Lv J."/>
            <person name="Arendt D."/>
            <person name="Savage R."/>
            <person name="Osoegawa K."/>
            <person name="de Jong P."/>
            <person name="Lindberg D.R."/>
            <person name="Seaver E.C."/>
            <person name="Weisblat D.A."/>
            <person name="Putnam N.H."/>
            <person name="Grigoriev I.V."/>
            <person name="Rokhsar D.S."/>
        </authorList>
    </citation>
    <scope>NUCLEOTIDE SEQUENCE</scope>
    <source>
        <strain evidence="18">I ESC-2004</strain>
    </source>
</reference>
<protein>
    <recommendedName>
        <fullName evidence="15">Cadherin domain-containing protein</fullName>
    </recommendedName>
</protein>
<feature type="domain" description="Cadherin" evidence="15">
    <location>
        <begin position="1306"/>
        <end position="1418"/>
    </location>
</feature>
<keyword evidence="7" id="KW-0130">Cell adhesion</keyword>
<dbReference type="FunFam" id="2.60.40.60:FF:000033">
    <property type="entry name" value="FAT atypical cadherin 1"/>
    <property type="match status" value="1"/>
</dbReference>
<dbReference type="PANTHER" id="PTHR24025">
    <property type="entry name" value="DESMOGLEIN FAMILY MEMBER"/>
    <property type="match status" value="1"/>
</dbReference>
<feature type="domain" description="Cadherin" evidence="15">
    <location>
        <begin position="28"/>
        <end position="123"/>
    </location>
</feature>
<dbReference type="InterPro" id="IPR020894">
    <property type="entry name" value="Cadherin_CS"/>
</dbReference>
<feature type="domain" description="Cadherin" evidence="15">
    <location>
        <begin position="1191"/>
        <end position="1299"/>
    </location>
</feature>
<dbReference type="GO" id="GO:0004664">
    <property type="term" value="F:prephenate dehydratase activity"/>
    <property type="evidence" value="ECO:0007669"/>
    <property type="project" value="InterPro"/>
</dbReference>
<dbReference type="SUPFAM" id="SSF49313">
    <property type="entry name" value="Cadherin-like"/>
    <property type="match status" value="13"/>
</dbReference>
<dbReference type="FunFam" id="2.60.40.60:FF:000020">
    <property type="entry name" value="Dachsous cadherin-related 1b"/>
    <property type="match status" value="1"/>
</dbReference>
<keyword evidence="2" id="KW-1003">Cell membrane</keyword>
<accession>R7U9E8</accession>
<keyword evidence="5" id="KW-0677">Repeat</keyword>
<evidence type="ECO:0000256" key="10">
    <source>
        <dbReference type="PROSITE-ProRule" id="PRU00043"/>
    </source>
</evidence>
<evidence type="ECO:0000256" key="1">
    <source>
        <dbReference type="ARBA" id="ARBA00004251"/>
    </source>
</evidence>
<evidence type="ECO:0000256" key="2">
    <source>
        <dbReference type="ARBA" id="ARBA00022475"/>
    </source>
</evidence>
<evidence type="ECO:0000256" key="14">
    <source>
        <dbReference type="SAM" id="SignalP"/>
    </source>
</evidence>
<dbReference type="PRINTS" id="PR00205">
    <property type="entry name" value="CADHERIN"/>
</dbReference>
<evidence type="ECO:0000256" key="12">
    <source>
        <dbReference type="SAM" id="MobiDB-lite"/>
    </source>
</evidence>
<dbReference type="InterPro" id="IPR015919">
    <property type="entry name" value="Cadherin-like_sf"/>
</dbReference>
<gene>
    <name evidence="16" type="ORF">CAPTEDRAFT_215553</name>
</gene>
<organism evidence="16">
    <name type="scientific">Capitella teleta</name>
    <name type="common">Polychaete worm</name>
    <dbReference type="NCBI Taxonomy" id="283909"/>
    <lineage>
        <taxon>Eukaryota</taxon>
        <taxon>Metazoa</taxon>
        <taxon>Spiralia</taxon>
        <taxon>Lophotrochozoa</taxon>
        <taxon>Annelida</taxon>
        <taxon>Polychaeta</taxon>
        <taxon>Sedentaria</taxon>
        <taxon>Scolecida</taxon>
        <taxon>Capitellidae</taxon>
        <taxon>Capitella</taxon>
    </lineage>
</organism>
<dbReference type="Pfam" id="PF00028">
    <property type="entry name" value="Cadherin"/>
    <property type="match status" value="10"/>
</dbReference>
<dbReference type="PROSITE" id="PS00232">
    <property type="entry name" value="CADHERIN_1"/>
    <property type="match status" value="4"/>
</dbReference>
<dbReference type="PROSITE" id="PS00857">
    <property type="entry name" value="PREPHENATE_DEHYDR_1"/>
    <property type="match status" value="1"/>
</dbReference>
<evidence type="ECO:0000256" key="11">
    <source>
        <dbReference type="SAM" id="Coils"/>
    </source>
</evidence>
<keyword evidence="4 14" id="KW-0732">Signal</keyword>
<dbReference type="Gene3D" id="2.60.40.60">
    <property type="entry name" value="Cadherins"/>
    <property type="match status" value="14"/>
</dbReference>
<evidence type="ECO:0000256" key="7">
    <source>
        <dbReference type="ARBA" id="ARBA00022889"/>
    </source>
</evidence>
<dbReference type="Proteomes" id="UP000014760">
    <property type="component" value="Unassembled WGS sequence"/>
</dbReference>
<dbReference type="SMART" id="SM00112">
    <property type="entry name" value="CA"/>
    <property type="match status" value="13"/>
</dbReference>
<dbReference type="FunFam" id="2.60.40.60:FF:000092">
    <property type="entry name" value="Protocadherin 8"/>
    <property type="match status" value="1"/>
</dbReference>
<evidence type="ECO:0000256" key="6">
    <source>
        <dbReference type="ARBA" id="ARBA00022837"/>
    </source>
</evidence>
<dbReference type="HOGENOM" id="CLU_001354_1_0_1"/>
<evidence type="ECO:0000313" key="17">
    <source>
        <dbReference type="EnsemblMetazoa" id="CapteP215553"/>
    </source>
</evidence>
<feature type="domain" description="Cadherin" evidence="15">
    <location>
        <begin position="238"/>
        <end position="352"/>
    </location>
</feature>
<reference evidence="17" key="3">
    <citation type="submission" date="2015-06" db="UniProtKB">
        <authorList>
            <consortium name="EnsemblMetazoa"/>
        </authorList>
    </citation>
    <scope>IDENTIFICATION</scope>
</reference>
<keyword evidence="8 13" id="KW-1133">Transmembrane helix</keyword>